<dbReference type="GO" id="GO:0042800">
    <property type="term" value="F:histone H3K4 methyltransferase activity"/>
    <property type="evidence" value="ECO:0007669"/>
    <property type="project" value="TreeGrafter"/>
</dbReference>
<organism evidence="16 17">
    <name type="scientific">Clunio marinus</name>
    <dbReference type="NCBI Taxonomy" id="568069"/>
    <lineage>
        <taxon>Eukaryota</taxon>
        <taxon>Metazoa</taxon>
        <taxon>Ecdysozoa</taxon>
        <taxon>Arthropoda</taxon>
        <taxon>Hexapoda</taxon>
        <taxon>Insecta</taxon>
        <taxon>Pterygota</taxon>
        <taxon>Neoptera</taxon>
        <taxon>Endopterygota</taxon>
        <taxon>Diptera</taxon>
        <taxon>Nematocera</taxon>
        <taxon>Chironomoidea</taxon>
        <taxon>Chironomidae</taxon>
        <taxon>Clunio</taxon>
    </lineage>
</organism>
<dbReference type="CDD" id="cd04717">
    <property type="entry name" value="BAH_polybromo"/>
    <property type="match status" value="1"/>
</dbReference>
<keyword evidence="4" id="KW-0489">Methyltransferase</keyword>
<feature type="region of interest" description="Disordered" evidence="11">
    <location>
        <begin position="388"/>
        <end position="445"/>
    </location>
</feature>
<keyword evidence="17" id="KW-1185">Reference proteome</keyword>
<dbReference type="SMART" id="SM00249">
    <property type="entry name" value="PHD"/>
    <property type="match status" value="1"/>
</dbReference>
<feature type="compositionally biased region" description="Basic and acidic residues" evidence="11">
    <location>
        <begin position="1357"/>
        <end position="1393"/>
    </location>
</feature>
<dbReference type="Pfam" id="PF00856">
    <property type="entry name" value="SET"/>
    <property type="match status" value="1"/>
</dbReference>
<sequence>VDKVLYPARLQKKSFPNSERSVKVQHRSRSRSRVSRSVKESGYRTDGSVVSDKSMKRRKSRAPSTSARTNENFDIDLDLRGLQLSTAEPSSSVKLTKKNVTLMARKNDTNNNTNNNALSKGGKMRPMVLNLELNRRLLEHKMDLNGKSGSSLATSCKLGFKGFKSSQSFQELTASSRIMAPSWTAEEKVSSKSSLVKYAKSLPRTIKSRRSSVASRAGSVRSVASTISRMKRATTPAVIKNNEYVVAQVAEITNSLAKCSISAAKNSRSLKVTKVIPTTSLKKKKAINKRRSKKKDGNEALPVAEDHKLPLKKRHYLITDEKTSNGNVVKRKRLKKVAPPGIFEPTEEHNDDVPVFTPPVFNIMSAAPELQPKESPQYTADNILQKMENVGTKRKRRRANRTGFPTPKRPKKKTIIPDNVSESSSVVIQKRMKKSKPTSEKSFQSLSLRQLQLKQQKEMVELKTNQQGLLSSSLSTSPSTRTIRARAKSVCHVKSSSNISPPLVTPILKRKQRRQTIFVEHKDLITTQKVEEEANTDKTAKKRKRHMILEQETTSVEIKKTKTSECPIVKLIPKNVYNGDTQRRAFVGSLKGTKCRCAPNPCGESCLNRSMFIECDLGICGKNCTNTAIQTGGLLNKDVEKFKTEQKGFGVRTKKDIPKKTLILEYTGEVLFLETFRQRMQTIYKSDQHHYCLELTGGLVLDGHRLGSLCRYVNHSCKPNCGMAKIYVDGLPRMILQAEEDIPAGTELTYDYKFDNFEDMTPQQCFCGADTCRGTLSAQLKAPRRASLSLKECGDIFVKRGGRKERIASTCNKANSCFLMRNLRRVEKHHPDLMAYYRNVNNRLDDDPKIGFAFVSKSHENSPPATLLDARKDNDDSTILKNNEIETNPIVVSQPLSEQSQVLWQLCERLEKDHGSEIAEITIPPPPMTTKSVGFSNHDRISLPISFENIKENVKMGHYDLHPLLFHYNIKIFLDNAAKFWGVNCPKFTSMNLLKDAYKSIRTEMIDEITRVWSDEFFVNAMMDKGIKKPPKNRKKVIERQNDEEDIVNCHCGRFLEEGLMIQCQQCLTWQHVDCSGTDGKSEDYICSKCDGKPPQMEILKKDETTADGHQCYLTLMRGDLQLRVGDAVYVLRDIPIDATNSGGPRHTYETIGKVNYTECDIVRVETLYKDNNGEAHVLGHHYLRPNEVYHEPSRKFYTNELMRTSIFESIPTNLVIDTCWVLDPTTYFKGRPINSIEEHVYICEYKVDKAARVFSVIKKSSRHPISTKPYAFYKFEEQLRQKRNHLPHEIDHVVPKKIKKDHLGPKKKQPENESKVVWSPLPLNRRVRKSLSIKEKMKKLESCLQKLNSRSGNVTEKPKGVTEKSKDSNKHDKNNKFMSEEAKPATKKDKVIKNVVKAKRKPGRPRNKNN</sequence>
<feature type="region of interest" description="Disordered" evidence="11">
    <location>
        <begin position="1345"/>
        <end position="1411"/>
    </location>
</feature>
<evidence type="ECO:0000256" key="6">
    <source>
        <dbReference type="ARBA" id="ARBA00022691"/>
    </source>
</evidence>
<dbReference type="Gene3D" id="3.30.40.10">
    <property type="entry name" value="Zinc/RING finger domain, C3HC4 (zinc finger)"/>
    <property type="match status" value="1"/>
</dbReference>
<dbReference type="Gene3D" id="2.170.270.10">
    <property type="entry name" value="SET domain"/>
    <property type="match status" value="1"/>
</dbReference>
<feature type="compositionally biased region" description="Basic and acidic residues" evidence="11">
    <location>
        <begin position="1302"/>
        <end position="1315"/>
    </location>
</feature>
<evidence type="ECO:0000256" key="7">
    <source>
        <dbReference type="ARBA" id="ARBA00022723"/>
    </source>
</evidence>
<evidence type="ECO:0000256" key="4">
    <source>
        <dbReference type="ARBA" id="ARBA00022603"/>
    </source>
</evidence>
<feature type="domain" description="SET" evidence="12">
    <location>
        <begin position="637"/>
        <end position="753"/>
    </location>
</feature>
<dbReference type="GO" id="GO:0005654">
    <property type="term" value="C:nucleoplasm"/>
    <property type="evidence" value="ECO:0007669"/>
    <property type="project" value="TreeGrafter"/>
</dbReference>
<keyword evidence="9" id="KW-0862">Zinc</keyword>
<proteinExistence type="predicted"/>
<feature type="domain" description="AWS" evidence="15">
    <location>
        <begin position="590"/>
        <end position="633"/>
    </location>
</feature>
<dbReference type="InterPro" id="IPR019786">
    <property type="entry name" value="Zinc_finger_PHD-type_CS"/>
</dbReference>
<dbReference type="InterPro" id="IPR006560">
    <property type="entry name" value="AWS_dom"/>
</dbReference>
<keyword evidence="5" id="KW-0808">Transferase</keyword>
<evidence type="ECO:0000313" key="17">
    <source>
        <dbReference type="Proteomes" id="UP000183832"/>
    </source>
</evidence>
<dbReference type="Pfam" id="PF01426">
    <property type="entry name" value="BAH"/>
    <property type="match status" value="1"/>
</dbReference>
<dbReference type="Pfam" id="PF17907">
    <property type="entry name" value="AWS"/>
    <property type="match status" value="1"/>
</dbReference>
<dbReference type="GO" id="GO:0003682">
    <property type="term" value="F:chromatin binding"/>
    <property type="evidence" value="ECO:0007669"/>
    <property type="project" value="InterPro"/>
</dbReference>
<dbReference type="Pfam" id="PF20826">
    <property type="entry name" value="PHD_5"/>
    <property type="match status" value="1"/>
</dbReference>
<feature type="compositionally biased region" description="Basic residues" evidence="11">
    <location>
        <begin position="23"/>
        <end position="36"/>
    </location>
</feature>
<dbReference type="InterPro" id="IPR001214">
    <property type="entry name" value="SET_dom"/>
</dbReference>
<name>A0A1J1II36_9DIPT</name>
<evidence type="ECO:0000256" key="2">
    <source>
        <dbReference type="ARBA" id="ARBA00004286"/>
    </source>
</evidence>
<dbReference type="EMBL" id="CVRI01000049">
    <property type="protein sequence ID" value="CRK99196.1"/>
    <property type="molecule type" value="Genomic_DNA"/>
</dbReference>
<dbReference type="SUPFAM" id="SSF57903">
    <property type="entry name" value="FYVE/PHD zinc finger"/>
    <property type="match status" value="1"/>
</dbReference>
<feature type="compositionally biased region" description="Basic residues" evidence="11">
    <location>
        <begin position="1397"/>
        <end position="1411"/>
    </location>
</feature>
<keyword evidence="7" id="KW-0479">Metal-binding</keyword>
<dbReference type="PROSITE" id="PS01359">
    <property type="entry name" value="ZF_PHD_1"/>
    <property type="match status" value="1"/>
</dbReference>
<evidence type="ECO:0000259" key="12">
    <source>
        <dbReference type="PROSITE" id="PS50280"/>
    </source>
</evidence>
<evidence type="ECO:0000256" key="1">
    <source>
        <dbReference type="ARBA" id="ARBA00004123"/>
    </source>
</evidence>
<feature type="region of interest" description="Disordered" evidence="11">
    <location>
        <begin position="1291"/>
        <end position="1318"/>
    </location>
</feature>
<dbReference type="InterPro" id="IPR003616">
    <property type="entry name" value="Post-SET_dom"/>
</dbReference>
<dbReference type="PROSITE" id="PS51038">
    <property type="entry name" value="BAH"/>
    <property type="match status" value="1"/>
</dbReference>
<reference evidence="16 17" key="1">
    <citation type="submission" date="2015-04" db="EMBL/GenBank/DDBJ databases">
        <authorList>
            <person name="Syromyatnikov M.Y."/>
            <person name="Popov V.N."/>
        </authorList>
    </citation>
    <scope>NUCLEOTIDE SEQUENCE [LARGE SCALE GENOMIC DNA]</scope>
</reference>
<dbReference type="PROSITE" id="PS51215">
    <property type="entry name" value="AWS"/>
    <property type="match status" value="1"/>
</dbReference>
<dbReference type="PANTHER" id="PTHR46147">
    <property type="entry name" value="HISTONE-LYSINE N-METHYLTRANSFERASE ASH1"/>
    <property type="match status" value="1"/>
</dbReference>
<dbReference type="Proteomes" id="UP000183832">
    <property type="component" value="Unassembled WGS sequence"/>
</dbReference>
<dbReference type="STRING" id="568069.A0A1J1II36"/>
<dbReference type="PROSITE" id="PS50868">
    <property type="entry name" value="POST_SET"/>
    <property type="match status" value="1"/>
</dbReference>
<evidence type="ECO:0000256" key="10">
    <source>
        <dbReference type="ARBA" id="ARBA00023242"/>
    </source>
</evidence>
<dbReference type="InterPro" id="IPR013083">
    <property type="entry name" value="Znf_RING/FYVE/PHD"/>
</dbReference>
<protein>
    <submittedName>
        <fullName evidence="16">CLUMA_CG012493, isoform A</fullName>
    </submittedName>
</protein>
<dbReference type="InterPro" id="IPR011011">
    <property type="entry name" value="Znf_FYVE_PHD"/>
</dbReference>
<dbReference type="InterPro" id="IPR043151">
    <property type="entry name" value="BAH_sf"/>
</dbReference>
<dbReference type="OrthoDB" id="79252at2759"/>
<evidence type="ECO:0000259" key="14">
    <source>
        <dbReference type="PROSITE" id="PS51038"/>
    </source>
</evidence>
<dbReference type="InterPro" id="IPR001965">
    <property type="entry name" value="Znf_PHD"/>
</dbReference>
<feature type="domain" description="BAH" evidence="14">
    <location>
        <begin position="1121"/>
        <end position="1259"/>
    </location>
</feature>
<dbReference type="SMART" id="SM00317">
    <property type="entry name" value="SET"/>
    <property type="match status" value="1"/>
</dbReference>
<feature type="region of interest" description="Disordered" evidence="11">
    <location>
        <begin position="12"/>
        <end position="69"/>
    </location>
</feature>
<dbReference type="GO" id="GO:0005694">
    <property type="term" value="C:chromosome"/>
    <property type="evidence" value="ECO:0007669"/>
    <property type="project" value="UniProtKB-SubCell"/>
</dbReference>
<dbReference type="GO" id="GO:0008270">
    <property type="term" value="F:zinc ion binding"/>
    <property type="evidence" value="ECO:0007669"/>
    <property type="project" value="UniProtKB-KW"/>
</dbReference>
<keyword evidence="3" id="KW-0158">Chromosome</keyword>
<dbReference type="PROSITE" id="PS50280">
    <property type="entry name" value="SET"/>
    <property type="match status" value="1"/>
</dbReference>
<evidence type="ECO:0000259" key="15">
    <source>
        <dbReference type="PROSITE" id="PS51215"/>
    </source>
</evidence>
<dbReference type="InterPro" id="IPR001025">
    <property type="entry name" value="BAH_dom"/>
</dbReference>
<evidence type="ECO:0000256" key="3">
    <source>
        <dbReference type="ARBA" id="ARBA00022454"/>
    </source>
</evidence>
<keyword evidence="10" id="KW-0539">Nucleus</keyword>
<evidence type="ECO:0000256" key="8">
    <source>
        <dbReference type="ARBA" id="ARBA00022771"/>
    </source>
</evidence>
<dbReference type="Gene3D" id="2.30.30.490">
    <property type="match status" value="1"/>
</dbReference>
<dbReference type="InterPro" id="IPR046341">
    <property type="entry name" value="SET_dom_sf"/>
</dbReference>
<feature type="compositionally biased region" description="Polar residues" evidence="11">
    <location>
        <begin position="1346"/>
        <end position="1355"/>
    </location>
</feature>
<dbReference type="GO" id="GO:0032259">
    <property type="term" value="P:methylation"/>
    <property type="evidence" value="ECO:0007669"/>
    <property type="project" value="UniProtKB-KW"/>
</dbReference>
<evidence type="ECO:0000256" key="5">
    <source>
        <dbReference type="ARBA" id="ARBA00022679"/>
    </source>
</evidence>
<dbReference type="PANTHER" id="PTHR46147:SF3">
    <property type="entry name" value="HISTONE-LYSINE N-METHYLTRANSFERASE ASH1"/>
    <property type="match status" value="1"/>
</dbReference>
<feature type="domain" description="Post-SET" evidence="13">
    <location>
        <begin position="761"/>
        <end position="777"/>
    </location>
</feature>
<evidence type="ECO:0000313" key="16">
    <source>
        <dbReference type="EMBL" id="CRK99196.1"/>
    </source>
</evidence>
<comment type="subcellular location">
    <subcellularLocation>
        <location evidence="2">Chromosome</location>
    </subcellularLocation>
    <subcellularLocation>
        <location evidence="1">Nucleus</location>
    </subcellularLocation>
</comment>
<gene>
    <name evidence="16" type="ORF">CLUMA_CG012493</name>
</gene>
<accession>A0A1J1II36</accession>
<dbReference type="SUPFAM" id="SSF82199">
    <property type="entry name" value="SET domain"/>
    <property type="match status" value="1"/>
</dbReference>
<keyword evidence="6" id="KW-0949">S-adenosyl-L-methionine</keyword>
<evidence type="ECO:0000256" key="9">
    <source>
        <dbReference type="ARBA" id="ARBA00022833"/>
    </source>
</evidence>
<keyword evidence="8" id="KW-0863">Zinc-finger</keyword>
<dbReference type="GO" id="GO:0006355">
    <property type="term" value="P:regulation of DNA-templated transcription"/>
    <property type="evidence" value="ECO:0007669"/>
    <property type="project" value="TreeGrafter"/>
</dbReference>
<evidence type="ECO:0000256" key="11">
    <source>
        <dbReference type="SAM" id="MobiDB-lite"/>
    </source>
</evidence>
<feature type="non-terminal residue" evidence="16">
    <location>
        <position position="1"/>
    </location>
</feature>
<evidence type="ECO:0000259" key="13">
    <source>
        <dbReference type="PROSITE" id="PS50868"/>
    </source>
</evidence>
<dbReference type="SMART" id="SM00439">
    <property type="entry name" value="BAH"/>
    <property type="match status" value="1"/>
</dbReference>